<dbReference type="AlphaFoldDB" id="A0A934RUU9"/>
<dbReference type="RefSeq" id="WP_200356294.1">
    <property type="nucleotide sequence ID" value="NZ_JAENIL010000026.1"/>
</dbReference>
<dbReference type="InterPro" id="IPR050463">
    <property type="entry name" value="Gfo/Idh/MocA_oxidrdct_glycsds"/>
</dbReference>
<feature type="domain" description="Gfo/Idh/MocA-like oxidoreductase N-terminal" evidence="1">
    <location>
        <begin position="41"/>
        <end position="162"/>
    </location>
</feature>
<dbReference type="InterPro" id="IPR000683">
    <property type="entry name" value="Gfo/Idh/MocA-like_OxRdtase_N"/>
</dbReference>
<protein>
    <submittedName>
        <fullName evidence="3">Gfo/Idh/MocA family oxidoreductase</fullName>
    </submittedName>
</protein>
<dbReference type="Proteomes" id="UP000617628">
    <property type="component" value="Unassembled WGS sequence"/>
</dbReference>
<dbReference type="Pfam" id="PF01408">
    <property type="entry name" value="GFO_IDH_MocA"/>
    <property type="match status" value="1"/>
</dbReference>
<dbReference type="PROSITE" id="PS51318">
    <property type="entry name" value="TAT"/>
    <property type="match status" value="1"/>
</dbReference>
<dbReference type="PANTHER" id="PTHR43818:SF5">
    <property type="entry name" value="OXIDOREDUCTASE FAMILY PROTEIN"/>
    <property type="match status" value="1"/>
</dbReference>
<evidence type="ECO:0000313" key="4">
    <source>
        <dbReference type="Proteomes" id="UP000617628"/>
    </source>
</evidence>
<dbReference type="Pfam" id="PF19051">
    <property type="entry name" value="GFO_IDH_MocA_C2"/>
    <property type="match status" value="1"/>
</dbReference>
<dbReference type="PANTHER" id="PTHR43818">
    <property type="entry name" value="BCDNA.GH03377"/>
    <property type="match status" value="1"/>
</dbReference>
<name>A0A934RUU9_9BACT</name>
<feature type="domain" description="Gfo/Idh/MocA-like oxidoreductase bacterial type C-terminal" evidence="2">
    <location>
        <begin position="205"/>
        <end position="428"/>
    </location>
</feature>
<gene>
    <name evidence="3" type="ORF">JIN87_14470</name>
</gene>
<dbReference type="Gene3D" id="3.40.50.720">
    <property type="entry name" value="NAD(P)-binding Rossmann-like Domain"/>
    <property type="match status" value="1"/>
</dbReference>
<dbReference type="GO" id="GO:0000166">
    <property type="term" value="F:nucleotide binding"/>
    <property type="evidence" value="ECO:0007669"/>
    <property type="project" value="InterPro"/>
</dbReference>
<evidence type="ECO:0000313" key="3">
    <source>
        <dbReference type="EMBL" id="MBK1878080.1"/>
    </source>
</evidence>
<keyword evidence="4" id="KW-1185">Reference proteome</keyword>
<dbReference type="Gene3D" id="3.30.360.10">
    <property type="entry name" value="Dihydrodipicolinate Reductase, domain 2"/>
    <property type="match status" value="1"/>
</dbReference>
<reference evidence="3" key="1">
    <citation type="submission" date="2021-01" db="EMBL/GenBank/DDBJ databases">
        <title>Modified the classification status of verrucomicrobia.</title>
        <authorList>
            <person name="Feng X."/>
        </authorList>
    </citation>
    <scope>NUCLEOTIDE SEQUENCE</scope>
    <source>
        <strain evidence="3">KCTC 13126</strain>
    </source>
</reference>
<evidence type="ECO:0000259" key="1">
    <source>
        <dbReference type="Pfam" id="PF01408"/>
    </source>
</evidence>
<dbReference type="InterPro" id="IPR036291">
    <property type="entry name" value="NAD(P)-bd_dom_sf"/>
</dbReference>
<dbReference type="SUPFAM" id="SSF55347">
    <property type="entry name" value="Glyceraldehyde-3-phosphate dehydrogenase-like, C-terminal domain"/>
    <property type="match status" value="1"/>
</dbReference>
<dbReference type="InterPro" id="IPR043906">
    <property type="entry name" value="Gfo/Idh/MocA_OxRdtase_bact_C"/>
</dbReference>
<comment type="caution">
    <text evidence="3">The sequence shown here is derived from an EMBL/GenBank/DDBJ whole genome shotgun (WGS) entry which is preliminary data.</text>
</comment>
<organism evidence="3 4">
    <name type="scientific">Pelagicoccus mobilis</name>
    <dbReference type="NCBI Taxonomy" id="415221"/>
    <lineage>
        <taxon>Bacteria</taxon>
        <taxon>Pseudomonadati</taxon>
        <taxon>Verrucomicrobiota</taxon>
        <taxon>Opitutia</taxon>
        <taxon>Puniceicoccales</taxon>
        <taxon>Pelagicoccaceae</taxon>
        <taxon>Pelagicoccus</taxon>
    </lineage>
</organism>
<dbReference type="InterPro" id="IPR006311">
    <property type="entry name" value="TAT_signal"/>
</dbReference>
<accession>A0A934RUU9</accession>
<evidence type="ECO:0000259" key="2">
    <source>
        <dbReference type="Pfam" id="PF19051"/>
    </source>
</evidence>
<sequence length="432" mass="48251">MNRRTFINKSSAAGLAAAAIAPTILPSTLFGANAPSKKVTLGVIGLGPQGMKSNLAGMLRHPKAQVVAVCDCKLSLAHEAKIMVDKEYGNQDCKVYQDFRDIISRKDIDAVVISTPDHWHVPMSMMALDAGKDVFCEKPSLTITEGRDLVEHATKLGKVFQWGIEDRSFIKYWMLAGIARTGAIGKIHSVECCQPYKPLYDKEAPGPIPADLDWNLWLGPAPWVEHTPRITERQRWRQNTDYSGGSLTDWGSHLCDTAQIAIGMENIGPSEILGTSNQLPDTSYVNTPSGYDVLYRYSNDATIRVRDTAKRISIRIEGTEGWVECKKWNGELAASDMNLFRNKELGNHPDYWPRPDREQKEFIDAVISRGQTSYNAEAGHRLATTLHLGHIAIRSGETIHWDPKTESFTKDAAEHKASIIYQRESRDWEKSS</sequence>
<proteinExistence type="predicted"/>
<dbReference type="SUPFAM" id="SSF51735">
    <property type="entry name" value="NAD(P)-binding Rossmann-fold domains"/>
    <property type="match status" value="1"/>
</dbReference>
<dbReference type="EMBL" id="JAENIL010000026">
    <property type="protein sequence ID" value="MBK1878080.1"/>
    <property type="molecule type" value="Genomic_DNA"/>
</dbReference>